<dbReference type="Gene3D" id="3.90.1340.10">
    <property type="entry name" value="Phage tail collar domain"/>
    <property type="match status" value="1"/>
</dbReference>
<comment type="caution">
    <text evidence="2">The sequence shown here is derived from an EMBL/GenBank/DDBJ whole genome shotgun (WGS) entry which is preliminary data.</text>
</comment>
<sequence>MTPFIGLAMYWAPDFAPRNWAYCANQLIAISQNTALFSLLGTTYGGNGTVTFALPDTRSRSVLGAGLNPGGSTYMLGEIGGTPNTTLLTTDMPAHTHATTGNLTIGLPATATAAATGTPGPGLAFAGAQSTFESGGVQETFPVLAYNDATPDTQSAPGQVVGTANTGVSGQNNPISITQPYLGLNIIIALYGIFPPRS</sequence>
<reference evidence="3" key="1">
    <citation type="journal article" date="2019" name="Int. J. Syst. Evol. Microbiol.">
        <title>The Global Catalogue of Microorganisms (GCM) 10K type strain sequencing project: providing services to taxonomists for standard genome sequencing and annotation.</title>
        <authorList>
            <consortium name="The Broad Institute Genomics Platform"/>
            <consortium name="The Broad Institute Genome Sequencing Center for Infectious Disease"/>
            <person name="Wu L."/>
            <person name="Ma J."/>
        </authorList>
    </citation>
    <scope>NUCLEOTIDE SEQUENCE [LARGE SCALE GENOMIC DNA]</scope>
    <source>
        <strain evidence="3">CGMCC 1.10188</strain>
    </source>
</reference>
<evidence type="ECO:0000259" key="1">
    <source>
        <dbReference type="Pfam" id="PF07484"/>
    </source>
</evidence>
<dbReference type="InterPro" id="IPR037053">
    <property type="entry name" value="Phage_tail_collar_dom_sf"/>
</dbReference>
<organism evidence="2 3">
    <name type="scientific">Tistrella bauzanensis</name>
    <dbReference type="NCBI Taxonomy" id="657419"/>
    <lineage>
        <taxon>Bacteria</taxon>
        <taxon>Pseudomonadati</taxon>
        <taxon>Pseudomonadota</taxon>
        <taxon>Alphaproteobacteria</taxon>
        <taxon>Geminicoccales</taxon>
        <taxon>Geminicoccaceae</taxon>
        <taxon>Tistrella</taxon>
    </lineage>
</organism>
<gene>
    <name evidence="2" type="ORF">GCM10011505_30090</name>
</gene>
<evidence type="ECO:0000313" key="3">
    <source>
        <dbReference type="Proteomes" id="UP000603352"/>
    </source>
</evidence>
<name>A0ABQ1IMB1_9PROT</name>
<dbReference type="SUPFAM" id="SSF88874">
    <property type="entry name" value="Receptor-binding domain of short tail fibre protein gp12"/>
    <property type="match status" value="1"/>
</dbReference>
<dbReference type="Pfam" id="PF07484">
    <property type="entry name" value="Collar"/>
    <property type="match status" value="1"/>
</dbReference>
<dbReference type="RefSeq" id="WP_188579319.1">
    <property type="nucleotide sequence ID" value="NZ_BMDZ01000036.1"/>
</dbReference>
<protein>
    <submittedName>
        <fullName evidence="2">Microcystin dependent MdpB family protein</fullName>
    </submittedName>
</protein>
<dbReference type="InterPro" id="IPR011083">
    <property type="entry name" value="Phage_tail_collar_dom"/>
</dbReference>
<evidence type="ECO:0000313" key="2">
    <source>
        <dbReference type="EMBL" id="GGB46967.1"/>
    </source>
</evidence>
<proteinExistence type="predicted"/>
<dbReference type="Proteomes" id="UP000603352">
    <property type="component" value="Unassembled WGS sequence"/>
</dbReference>
<dbReference type="EMBL" id="BMDZ01000036">
    <property type="protein sequence ID" value="GGB46967.1"/>
    <property type="molecule type" value="Genomic_DNA"/>
</dbReference>
<keyword evidence="3" id="KW-1185">Reference proteome</keyword>
<accession>A0ABQ1IMB1</accession>
<feature type="domain" description="Phage tail collar" evidence="1">
    <location>
        <begin position="8"/>
        <end position="61"/>
    </location>
</feature>